<feature type="transmembrane region" description="Helical" evidence="6">
    <location>
        <begin position="130"/>
        <end position="146"/>
    </location>
</feature>
<keyword evidence="2" id="KW-1003">Cell membrane</keyword>
<evidence type="ECO:0000256" key="3">
    <source>
        <dbReference type="ARBA" id="ARBA00022692"/>
    </source>
</evidence>
<evidence type="ECO:0000313" key="9">
    <source>
        <dbReference type="Proteomes" id="UP000178996"/>
    </source>
</evidence>
<keyword evidence="4 6" id="KW-1133">Transmembrane helix</keyword>
<feature type="transmembrane region" description="Helical" evidence="6">
    <location>
        <begin position="192"/>
        <end position="213"/>
    </location>
</feature>
<evidence type="ECO:0000256" key="2">
    <source>
        <dbReference type="ARBA" id="ARBA00022475"/>
    </source>
</evidence>
<comment type="subcellular location">
    <subcellularLocation>
        <location evidence="1">Cell membrane</location>
        <topology evidence="1">Multi-pass membrane protein</topology>
    </subcellularLocation>
</comment>
<evidence type="ECO:0000259" key="7">
    <source>
        <dbReference type="Pfam" id="PF03772"/>
    </source>
</evidence>
<gene>
    <name evidence="8" type="ORF">A3G60_04230</name>
</gene>
<reference evidence="8 9" key="1">
    <citation type="journal article" date="2016" name="Nat. Commun.">
        <title>Thousands of microbial genomes shed light on interconnected biogeochemical processes in an aquifer system.</title>
        <authorList>
            <person name="Anantharaman K."/>
            <person name="Brown C.T."/>
            <person name="Hug L.A."/>
            <person name="Sharon I."/>
            <person name="Castelle C.J."/>
            <person name="Probst A.J."/>
            <person name="Thomas B.C."/>
            <person name="Singh A."/>
            <person name="Wilkins M.J."/>
            <person name="Karaoz U."/>
            <person name="Brodie E.L."/>
            <person name="Williams K.H."/>
            <person name="Hubbard S.S."/>
            <person name="Banfield J.F."/>
        </authorList>
    </citation>
    <scope>NUCLEOTIDE SEQUENCE [LARGE SCALE GENOMIC DNA]</scope>
</reference>
<accession>A0A1G2H685</accession>
<protein>
    <recommendedName>
        <fullName evidence="7">ComEC/Rec2-related protein domain-containing protein</fullName>
    </recommendedName>
</protein>
<evidence type="ECO:0000256" key="4">
    <source>
        <dbReference type="ARBA" id="ARBA00022989"/>
    </source>
</evidence>
<proteinExistence type="predicted"/>
<keyword evidence="3 6" id="KW-0812">Transmembrane</keyword>
<dbReference type="InterPro" id="IPR004477">
    <property type="entry name" value="ComEC_N"/>
</dbReference>
<dbReference type="GO" id="GO:0005886">
    <property type="term" value="C:plasma membrane"/>
    <property type="evidence" value="ECO:0007669"/>
    <property type="project" value="UniProtKB-SubCell"/>
</dbReference>
<feature type="transmembrane region" description="Helical" evidence="6">
    <location>
        <begin position="152"/>
        <end position="185"/>
    </location>
</feature>
<feature type="domain" description="ComEC/Rec2-related protein" evidence="7">
    <location>
        <begin position="106"/>
        <end position="337"/>
    </location>
</feature>
<keyword evidence="5 6" id="KW-0472">Membrane</keyword>
<feature type="transmembrane region" description="Helical" evidence="6">
    <location>
        <begin position="219"/>
        <end position="241"/>
    </location>
</feature>
<feature type="transmembrane region" description="Helical" evidence="6">
    <location>
        <begin position="7"/>
        <end position="39"/>
    </location>
</feature>
<feature type="transmembrane region" description="Helical" evidence="6">
    <location>
        <begin position="253"/>
        <end position="271"/>
    </location>
</feature>
<evidence type="ECO:0000256" key="6">
    <source>
        <dbReference type="SAM" id="Phobius"/>
    </source>
</evidence>
<dbReference type="NCBIfam" id="TIGR00360">
    <property type="entry name" value="ComEC_N-term"/>
    <property type="match status" value="1"/>
</dbReference>
<evidence type="ECO:0000256" key="5">
    <source>
        <dbReference type="ARBA" id="ARBA00023136"/>
    </source>
</evidence>
<comment type="caution">
    <text evidence="8">The sequence shown here is derived from an EMBL/GenBank/DDBJ whole genome shotgun (WGS) entry which is preliminary data.</text>
</comment>
<organism evidence="8 9">
    <name type="scientific">Candidatus Ryanbacteria bacterium RIFCSPLOWO2_12_FULL_47_9c</name>
    <dbReference type="NCBI Taxonomy" id="1802131"/>
    <lineage>
        <taxon>Bacteria</taxon>
        <taxon>Candidatus Ryaniibacteriota</taxon>
    </lineage>
</organism>
<dbReference type="PANTHER" id="PTHR30619:SF7">
    <property type="entry name" value="BETA-LACTAMASE DOMAIN PROTEIN"/>
    <property type="match status" value="1"/>
</dbReference>
<dbReference type="Pfam" id="PF03772">
    <property type="entry name" value="Competence"/>
    <property type="match status" value="1"/>
</dbReference>
<dbReference type="InterPro" id="IPR052159">
    <property type="entry name" value="Competence_DNA_uptake"/>
</dbReference>
<evidence type="ECO:0000313" key="8">
    <source>
        <dbReference type="EMBL" id="OGZ58002.1"/>
    </source>
</evidence>
<dbReference type="PANTHER" id="PTHR30619">
    <property type="entry name" value="DNA INTERNALIZATION/COMPETENCE PROTEIN COMEC/REC2"/>
    <property type="match status" value="1"/>
</dbReference>
<feature type="transmembrane region" description="Helical" evidence="6">
    <location>
        <begin position="45"/>
        <end position="64"/>
    </location>
</feature>
<dbReference type="AlphaFoldDB" id="A0A1G2H685"/>
<dbReference type="EMBL" id="MHOB01000010">
    <property type="protein sequence ID" value="OGZ58002.1"/>
    <property type="molecule type" value="Genomic_DNA"/>
</dbReference>
<feature type="transmembrane region" description="Helical" evidence="6">
    <location>
        <begin position="283"/>
        <end position="305"/>
    </location>
</feature>
<evidence type="ECO:0000256" key="1">
    <source>
        <dbReference type="ARBA" id="ARBA00004651"/>
    </source>
</evidence>
<sequence length="339" mass="36742">MARPAMLAFIAGVLYVSAGGPFTFLFRGGVFALAVLVALSRMGRFYFLGAVILFAFSFGMVRAVHGPISFAYLDPLMFYLGEFRDMFSLKLSRALPEPHASYLGGLLVGARSQIPFEVYEAFRKTGTSHLVALSGYNVTIIVSYLGKIFSSLWFPIVGILFFTLATGAQSSLVRAALMGVLALAARRFGHEYAAGNALGAAVVLMLFFDPTLLLGDIGFQLSIAATAGLIYFSPGIARFLGRVPQVWGLRENLSLTLAAQLATLPILFYYFGTVSFVAPITNVLVLMVIPLTMLFGFFVGIAGFIHPVLAALFAQPTWLLLTYQLSVIQFFANAPTNFL</sequence>
<name>A0A1G2H685_9BACT</name>
<dbReference type="Proteomes" id="UP000178996">
    <property type="component" value="Unassembled WGS sequence"/>
</dbReference>